<dbReference type="RefSeq" id="WP_091473969.1">
    <property type="nucleotide sequence ID" value="NZ_FOJT01000002.1"/>
</dbReference>
<accession>A0A1I0WDR3</accession>
<dbReference type="STRING" id="498292.SAMN05660845_0687"/>
<keyword evidence="3" id="KW-1185">Reference proteome</keyword>
<protein>
    <recommendedName>
        <fullName evidence="4">Dihaem cytochrome c</fullName>
    </recommendedName>
</protein>
<evidence type="ECO:0000313" key="2">
    <source>
        <dbReference type="EMBL" id="SFA86310.1"/>
    </source>
</evidence>
<dbReference type="Gene3D" id="1.10.760.10">
    <property type="entry name" value="Cytochrome c-like domain"/>
    <property type="match status" value="1"/>
</dbReference>
<dbReference type="InterPro" id="IPR036909">
    <property type="entry name" value="Cyt_c-like_dom_sf"/>
</dbReference>
<keyword evidence="1" id="KW-0732">Signal</keyword>
<gene>
    <name evidence="2" type="ORF">SAMN05660845_0687</name>
</gene>
<proteinExistence type="predicted"/>
<dbReference type="GO" id="GO:0020037">
    <property type="term" value="F:heme binding"/>
    <property type="evidence" value="ECO:0007669"/>
    <property type="project" value="InterPro"/>
</dbReference>
<dbReference type="OrthoDB" id="679921at2"/>
<dbReference type="GO" id="GO:0009055">
    <property type="term" value="F:electron transfer activity"/>
    <property type="evidence" value="ECO:0007669"/>
    <property type="project" value="InterPro"/>
</dbReference>
<organism evidence="2 3">
    <name type="scientific">Flavobacterium swingsii</name>
    <dbReference type="NCBI Taxonomy" id="498292"/>
    <lineage>
        <taxon>Bacteria</taxon>
        <taxon>Pseudomonadati</taxon>
        <taxon>Bacteroidota</taxon>
        <taxon>Flavobacteriia</taxon>
        <taxon>Flavobacteriales</taxon>
        <taxon>Flavobacteriaceae</taxon>
        <taxon>Flavobacterium</taxon>
    </lineage>
</organism>
<reference evidence="3" key="1">
    <citation type="submission" date="2016-10" db="EMBL/GenBank/DDBJ databases">
        <authorList>
            <person name="Varghese N."/>
            <person name="Submissions S."/>
        </authorList>
    </citation>
    <scope>NUCLEOTIDE SEQUENCE [LARGE SCALE GENOMIC DNA]</scope>
    <source>
        <strain evidence="3">DSM 21789</strain>
    </source>
</reference>
<evidence type="ECO:0000313" key="3">
    <source>
        <dbReference type="Proteomes" id="UP000199604"/>
    </source>
</evidence>
<feature type="chain" id="PRO_5011446596" description="Dihaem cytochrome c" evidence="1">
    <location>
        <begin position="25"/>
        <end position="95"/>
    </location>
</feature>
<feature type="signal peptide" evidence="1">
    <location>
        <begin position="1"/>
        <end position="24"/>
    </location>
</feature>
<dbReference type="PROSITE" id="PS51257">
    <property type="entry name" value="PROKAR_LIPOPROTEIN"/>
    <property type="match status" value="1"/>
</dbReference>
<dbReference type="Proteomes" id="UP000199604">
    <property type="component" value="Unassembled WGS sequence"/>
</dbReference>
<name>A0A1I0WDR3_9FLAO</name>
<dbReference type="AlphaFoldDB" id="A0A1I0WDR3"/>
<dbReference type="EMBL" id="FOJT01000002">
    <property type="protein sequence ID" value="SFA86310.1"/>
    <property type="molecule type" value="Genomic_DNA"/>
</dbReference>
<dbReference type="SUPFAM" id="SSF46626">
    <property type="entry name" value="Cytochrome c"/>
    <property type="match status" value="1"/>
</dbReference>
<evidence type="ECO:0000256" key="1">
    <source>
        <dbReference type="SAM" id="SignalP"/>
    </source>
</evidence>
<evidence type="ECO:0008006" key="4">
    <source>
        <dbReference type="Google" id="ProtNLM"/>
    </source>
</evidence>
<sequence>MKTRIIAVAILGIFIYSCSPKVVAPVTEAPKVELTPELAAGRTLYENNCAKCHKLFEVTKHTKEDWKPVLVRMQKKAKLDDAQMAEISNYIFSQL</sequence>